<evidence type="ECO:0000256" key="1">
    <source>
        <dbReference type="SAM" id="MobiDB-lite"/>
    </source>
</evidence>
<evidence type="ECO:0000313" key="3">
    <source>
        <dbReference type="Proteomes" id="UP000762676"/>
    </source>
</evidence>
<organism evidence="2 3">
    <name type="scientific">Elysia marginata</name>
    <dbReference type="NCBI Taxonomy" id="1093978"/>
    <lineage>
        <taxon>Eukaryota</taxon>
        <taxon>Metazoa</taxon>
        <taxon>Spiralia</taxon>
        <taxon>Lophotrochozoa</taxon>
        <taxon>Mollusca</taxon>
        <taxon>Gastropoda</taxon>
        <taxon>Heterobranchia</taxon>
        <taxon>Euthyneura</taxon>
        <taxon>Panpulmonata</taxon>
        <taxon>Sacoglossa</taxon>
        <taxon>Placobranchoidea</taxon>
        <taxon>Plakobranchidae</taxon>
        <taxon>Elysia</taxon>
    </lineage>
</organism>
<feature type="compositionally biased region" description="Polar residues" evidence="1">
    <location>
        <begin position="7"/>
        <end position="23"/>
    </location>
</feature>
<proteinExistence type="predicted"/>
<name>A0AAV4IBA9_9GAST</name>
<protein>
    <submittedName>
        <fullName evidence="2">Uncharacterized protein</fullName>
    </submittedName>
</protein>
<evidence type="ECO:0000313" key="2">
    <source>
        <dbReference type="EMBL" id="GFS06736.1"/>
    </source>
</evidence>
<comment type="caution">
    <text evidence="2">The sequence shown here is derived from an EMBL/GenBank/DDBJ whole genome shotgun (WGS) entry which is preliminary data.</text>
</comment>
<sequence>MEKQDQTRQPCSDSGLTTTSSRHSGTERIRLARLTSARVEKLLKQHHMFCMKQRGSVVSASDLWSGGRGFDSKPRCML</sequence>
<dbReference type="Proteomes" id="UP000762676">
    <property type="component" value="Unassembled WGS sequence"/>
</dbReference>
<accession>A0AAV4IBA9</accession>
<keyword evidence="3" id="KW-1185">Reference proteome</keyword>
<reference evidence="2 3" key="1">
    <citation type="journal article" date="2021" name="Elife">
        <title>Chloroplast acquisition without the gene transfer in kleptoplastic sea slugs, Plakobranchus ocellatus.</title>
        <authorList>
            <person name="Maeda T."/>
            <person name="Takahashi S."/>
            <person name="Yoshida T."/>
            <person name="Shimamura S."/>
            <person name="Takaki Y."/>
            <person name="Nagai Y."/>
            <person name="Toyoda A."/>
            <person name="Suzuki Y."/>
            <person name="Arimoto A."/>
            <person name="Ishii H."/>
            <person name="Satoh N."/>
            <person name="Nishiyama T."/>
            <person name="Hasebe M."/>
            <person name="Maruyama T."/>
            <person name="Minagawa J."/>
            <person name="Obokata J."/>
            <person name="Shigenobu S."/>
        </authorList>
    </citation>
    <scope>NUCLEOTIDE SEQUENCE [LARGE SCALE GENOMIC DNA]</scope>
</reference>
<dbReference type="EMBL" id="BMAT01002423">
    <property type="protein sequence ID" value="GFS06736.1"/>
    <property type="molecule type" value="Genomic_DNA"/>
</dbReference>
<gene>
    <name evidence="2" type="ORF">ElyMa_001233000</name>
</gene>
<feature type="region of interest" description="Disordered" evidence="1">
    <location>
        <begin position="1"/>
        <end position="29"/>
    </location>
</feature>
<dbReference type="AlphaFoldDB" id="A0AAV4IBA9"/>